<keyword evidence="3" id="KW-0719">Serine esterase</keyword>
<evidence type="ECO:0000313" key="7">
    <source>
        <dbReference type="Proteomes" id="UP001201397"/>
    </source>
</evidence>
<dbReference type="EMBL" id="JAKKDL010000007">
    <property type="protein sequence ID" value="MCF7529986.1"/>
    <property type="molecule type" value="Genomic_DNA"/>
</dbReference>
<evidence type="ECO:0000256" key="4">
    <source>
        <dbReference type="ARBA" id="ARBA00022801"/>
    </source>
</evidence>
<dbReference type="GO" id="GO:0052689">
    <property type="term" value="F:carboxylic ester hydrolase activity"/>
    <property type="evidence" value="ECO:0007669"/>
    <property type="project" value="UniProtKB-KW"/>
</dbReference>
<evidence type="ECO:0000256" key="3">
    <source>
        <dbReference type="ARBA" id="ARBA00022487"/>
    </source>
</evidence>
<comment type="catalytic activity">
    <reaction evidence="5">
        <text>S-formylglutathione + H2O = formate + glutathione + H(+)</text>
        <dbReference type="Rhea" id="RHEA:14961"/>
        <dbReference type="ChEBI" id="CHEBI:15377"/>
        <dbReference type="ChEBI" id="CHEBI:15378"/>
        <dbReference type="ChEBI" id="CHEBI:15740"/>
        <dbReference type="ChEBI" id="CHEBI:57688"/>
        <dbReference type="ChEBI" id="CHEBI:57925"/>
        <dbReference type="EC" id="3.1.2.12"/>
    </reaction>
</comment>
<evidence type="ECO:0000256" key="2">
    <source>
        <dbReference type="ARBA" id="ARBA00012479"/>
    </source>
</evidence>
<keyword evidence="4" id="KW-0378">Hydrolase</keyword>
<protein>
    <recommendedName>
        <fullName evidence="2">S-formylglutathione hydrolase</fullName>
        <ecNumber evidence="2">3.1.2.12</ecNumber>
    </recommendedName>
</protein>
<reference evidence="6" key="1">
    <citation type="submission" date="2022-01" db="EMBL/GenBank/DDBJ databases">
        <title>Neisseria sp. ZJ104.</title>
        <authorList>
            <person name="Yang C."/>
        </authorList>
    </citation>
    <scope>NUCLEOTIDE SEQUENCE</scope>
    <source>
        <strain evidence="6">ZJ104</strain>
    </source>
</reference>
<dbReference type="RefSeq" id="WP_237092890.1">
    <property type="nucleotide sequence ID" value="NZ_JAKKDL010000007.1"/>
</dbReference>
<name>A0AAW5ANF7_9NEIS</name>
<dbReference type="InterPro" id="IPR000801">
    <property type="entry name" value="Esterase-like"/>
</dbReference>
<dbReference type="Gene3D" id="3.40.50.1820">
    <property type="entry name" value="alpha/beta hydrolase"/>
    <property type="match status" value="1"/>
</dbReference>
<dbReference type="GO" id="GO:0005829">
    <property type="term" value="C:cytosol"/>
    <property type="evidence" value="ECO:0007669"/>
    <property type="project" value="TreeGrafter"/>
</dbReference>
<gene>
    <name evidence="6" type="ORF">L4H06_07090</name>
</gene>
<dbReference type="EC" id="3.1.2.12" evidence="2"/>
<dbReference type="Pfam" id="PF00756">
    <property type="entry name" value="Esterase"/>
    <property type="match status" value="1"/>
</dbReference>
<dbReference type="SUPFAM" id="SSF53474">
    <property type="entry name" value="alpha/beta-Hydrolases"/>
    <property type="match status" value="1"/>
</dbReference>
<dbReference type="PANTHER" id="PTHR10061:SF0">
    <property type="entry name" value="S-FORMYLGLUTATHIONE HYDROLASE"/>
    <property type="match status" value="1"/>
</dbReference>
<proteinExistence type="inferred from homology"/>
<dbReference type="InterPro" id="IPR029058">
    <property type="entry name" value="AB_hydrolase_fold"/>
</dbReference>
<evidence type="ECO:0000256" key="1">
    <source>
        <dbReference type="ARBA" id="ARBA00005622"/>
    </source>
</evidence>
<organism evidence="6 7">
    <name type="scientific">Neisseria lisongii</name>
    <dbReference type="NCBI Taxonomy" id="2912188"/>
    <lineage>
        <taxon>Bacteria</taxon>
        <taxon>Pseudomonadati</taxon>
        <taxon>Pseudomonadota</taxon>
        <taxon>Betaproteobacteria</taxon>
        <taxon>Neisseriales</taxon>
        <taxon>Neisseriaceae</taxon>
        <taxon>Neisseria</taxon>
    </lineage>
</organism>
<sequence>MPPTVSLTARHKMFNGLQQSCRLPEMAAGFELFLPPQAVRGYRVPALYWLTDDANQDFVRTGGAQRFAAQWGMALVTLADKQAEHLNMLHPLLQQTFPIAEERSIAGIGNGSDIALRLALSEHADYAAVSVFSPQGADAASIKSLPAARKLPILIDCGSEAQPDYPFWSPQSLTQTARSLGFQVLLKTRQGYGNNSLMYTSFIDTHIEFHADALGL</sequence>
<dbReference type="InterPro" id="IPR014186">
    <property type="entry name" value="S-formylglutathione_hydrol"/>
</dbReference>
<dbReference type="Proteomes" id="UP001201397">
    <property type="component" value="Unassembled WGS sequence"/>
</dbReference>
<dbReference type="GO" id="GO:0046294">
    <property type="term" value="P:formaldehyde catabolic process"/>
    <property type="evidence" value="ECO:0007669"/>
    <property type="project" value="InterPro"/>
</dbReference>
<comment type="similarity">
    <text evidence="1">Belongs to the esterase D family.</text>
</comment>
<accession>A0AAW5ANF7</accession>
<dbReference type="PANTHER" id="PTHR10061">
    <property type="entry name" value="S-FORMYLGLUTATHIONE HYDROLASE"/>
    <property type="match status" value="1"/>
</dbReference>
<evidence type="ECO:0000313" key="6">
    <source>
        <dbReference type="EMBL" id="MCF7529986.1"/>
    </source>
</evidence>
<dbReference type="AlphaFoldDB" id="A0AAW5ANF7"/>
<comment type="caution">
    <text evidence="6">The sequence shown here is derived from an EMBL/GenBank/DDBJ whole genome shotgun (WGS) entry which is preliminary data.</text>
</comment>
<dbReference type="GO" id="GO:0018738">
    <property type="term" value="F:S-formylglutathione hydrolase activity"/>
    <property type="evidence" value="ECO:0007669"/>
    <property type="project" value="UniProtKB-EC"/>
</dbReference>
<evidence type="ECO:0000256" key="5">
    <source>
        <dbReference type="ARBA" id="ARBA00047590"/>
    </source>
</evidence>